<evidence type="ECO:0000313" key="2">
    <source>
        <dbReference type="Proteomes" id="UP001312908"/>
    </source>
</evidence>
<accession>A0ABU7U004</accession>
<proteinExistence type="predicted"/>
<evidence type="ECO:0000313" key="1">
    <source>
        <dbReference type="EMBL" id="MEE8657743.1"/>
    </source>
</evidence>
<comment type="caution">
    <text evidence="1">The sequence shown here is derived from an EMBL/GenBank/DDBJ whole genome shotgun (WGS) entry which is preliminary data.</text>
</comment>
<reference evidence="1 2" key="1">
    <citation type="submission" date="2023-10" db="EMBL/GenBank/DDBJ databases">
        <title>Sorlinia euscelidii gen. nov., sp. nov., an acetic acid bacteria isolated from the gut of Euscelidius variegatus emitter.</title>
        <authorList>
            <person name="Michoud G."/>
            <person name="Marasco R."/>
            <person name="Seferji K."/>
            <person name="Gonella E."/>
            <person name="Garuglieri E."/>
            <person name="Alma A."/>
            <person name="Mapelli F."/>
            <person name="Borin S."/>
            <person name="Daffonchio D."/>
            <person name="Crotti E."/>
        </authorList>
    </citation>
    <scope>NUCLEOTIDE SEQUENCE [LARGE SCALE GENOMIC DNA]</scope>
    <source>
        <strain evidence="1 2">EV16P</strain>
    </source>
</reference>
<dbReference type="RefSeq" id="WP_394818747.1">
    <property type="nucleotide sequence ID" value="NZ_JAWJZY010000001.1"/>
</dbReference>
<dbReference type="EMBL" id="JAWJZY010000001">
    <property type="protein sequence ID" value="MEE8657743.1"/>
    <property type="molecule type" value="Genomic_DNA"/>
</dbReference>
<organism evidence="1 2">
    <name type="scientific">Sorlinia euscelidii</name>
    <dbReference type="NCBI Taxonomy" id="3081148"/>
    <lineage>
        <taxon>Bacteria</taxon>
        <taxon>Pseudomonadati</taxon>
        <taxon>Pseudomonadota</taxon>
        <taxon>Alphaproteobacteria</taxon>
        <taxon>Acetobacterales</taxon>
        <taxon>Acetobacteraceae</taxon>
        <taxon>Sorlinia</taxon>
    </lineage>
</organism>
<dbReference type="InterPro" id="IPR009367">
    <property type="entry name" value="Elm1-like"/>
</dbReference>
<name>A0ABU7U004_9PROT</name>
<sequence length="345" mass="38252">MIAIIDTKREGERKQCEALAHALAMPFKVIAPWTTPPATPDIILSFGKALKPGLALHKRFDKKPLLIQLGRPRLYPTSGLDLVIIMPQDDYPEADNVLHLKLPLNGASLQPTQRAGANTPSARKGKTTLILSGKTAHHALGRRECDEMLRLAKIVAHRAGEALQVIFSCRTPPDIASYMQAQCRRDGISIARRRVRDVLAESARVIVTADSASLLADLIRSGLPTWLYPLPVRKTLNHLLKTASCAVFPRWRRALIKKGVIAGGTDFERWHQSLVQAGIVRVLNEETAEDALWKNTCPFADDDLEICVERIRTLLAQRGIRVDQHPCTPSQAEEAAFEKVREAVC</sequence>
<keyword evidence="2" id="KW-1185">Reference proteome</keyword>
<evidence type="ECO:0008006" key="3">
    <source>
        <dbReference type="Google" id="ProtNLM"/>
    </source>
</evidence>
<dbReference type="Proteomes" id="UP001312908">
    <property type="component" value="Unassembled WGS sequence"/>
</dbReference>
<gene>
    <name evidence="1" type="ORF">DOFOFD_01775</name>
</gene>
<dbReference type="Pfam" id="PF06258">
    <property type="entry name" value="Mito_fiss_Elm1"/>
    <property type="match status" value="1"/>
</dbReference>
<protein>
    <recommendedName>
        <fullName evidence="3">Nucleoside-diphosphate sugar epimerase</fullName>
    </recommendedName>
</protein>